<protein>
    <recommendedName>
        <fullName evidence="1">PLL-like beta propeller domain-containing protein</fullName>
    </recommendedName>
</protein>
<accession>A0ABN3JGA0</accession>
<keyword evidence="3" id="KW-1185">Reference proteome</keyword>
<evidence type="ECO:0000313" key="3">
    <source>
        <dbReference type="Proteomes" id="UP001501638"/>
    </source>
</evidence>
<evidence type="ECO:0000259" key="1">
    <source>
        <dbReference type="Pfam" id="PF26607"/>
    </source>
</evidence>
<dbReference type="SUPFAM" id="SSF89372">
    <property type="entry name" value="Fucose-specific lectin"/>
    <property type="match status" value="1"/>
</dbReference>
<sequence length="152" mass="16314">MSVRSIASARLTDGRPQIFAASGQGLFSAWKVNTHPDAGWTGWQKFDFFHGRVSSLAAAQLTDDRPQIVATTEAGEVWTTWKLSTDPNAEWADWVRFDGVPGAARSVGAAQLTDGRPQLVVGTSSGSVSTWKVDTHPDAAWASWVSFNGPPA</sequence>
<comment type="caution">
    <text evidence="2">The sequence shown here is derived from an EMBL/GenBank/DDBJ whole genome shotgun (WGS) entry which is preliminary data.</text>
</comment>
<feature type="domain" description="PLL-like beta propeller" evidence="1">
    <location>
        <begin position="8"/>
        <end position="149"/>
    </location>
</feature>
<proteinExistence type="predicted"/>
<dbReference type="Proteomes" id="UP001501638">
    <property type="component" value="Unassembled WGS sequence"/>
</dbReference>
<organism evidence="2 3">
    <name type="scientific">Streptomyces macrosporus</name>
    <dbReference type="NCBI Taxonomy" id="44032"/>
    <lineage>
        <taxon>Bacteria</taxon>
        <taxon>Bacillati</taxon>
        <taxon>Actinomycetota</taxon>
        <taxon>Actinomycetes</taxon>
        <taxon>Kitasatosporales</taxon>
        <taxon>Streptomycetaceae</taxon>
        <taxon>Streptomyces</taxon>
    </lineage>
</organism>
<dbReference type="InterPro" id="IPR058502">
    <property type="entry name" value="PLL-like_beta-prop"/>
</dbReference>
<gene>
    <name evidence="2" type="ORF">GCM10010405_10200</name>
</gene>
<name>A0ABN3JGA0_9ACTN</name>
<dbReference type="RefSeq" id="WP_344320860.1">
    <property type="nucleotide sequence ID" value="NZ_BAAASZ010000007.1"/>
</dbReference>
<dbReference type="EMBL" id="BAAASZ010000007">
    <property type="protein sequence ID" value="GAA2429361.1"/>
    <property type="molecule type" value="Genomic_DNA"/>
</dbReference>
<evidence type="ECO:0000313" key="2">
    <source>
        <dbReference type="EMBL" id="GAA2429361.1"/>
    </source>
</evidence>
<dbReference type="Pfam" id="PF26607">
    <property type="entry name" value="DUF8189"/>
    <property type="match status" value="1"/>
</dbReference>
<reference evidence="2 3" key="1">
    <citation type="journal article" date="2019" name="Int. J. Syst. Evol. Microbiol.">
        <title>The Global Catalogue of Microorganisms (GCM) 10K type strain sequencing project: providing services to taxonomists for standard genome sequencing and annotation.</title>
        <authorList>
            <consortium name="The Broad Institute Genomics Platform"/>
            <consortium name="The Broad Institute Genome Sequencing Center for Infectious Disease"/>
            <person name="Wu L."/>
            <person name="Ma J."/>
        </authorList>
    </citation>
    <scope>NUCLEOTIDE SEQUENCE [LARGE SCALE GENOMIC DNA]</scope>
    <source>
        <strain evidence="2 3">JCM 6305</strain>
    </source>
</reference>